<organism evidence="1 2">
    <name type="scientific">Propylenella binzhouense</name>
    <dbReference type="NCBI Taxonomy" id="2555902"/>
    <lineage>
        <taxon>Bacteria</taxon>
        <taxon>Pseudomonadati</taxon>
        <taxon>Pseudomonadota</taxon>
        <taxon>Alphaproteobacteria</taxon>
        <taxon>Hyphomicrobiales</taxon>
        <taxon>Propylenellaceae</taxon>
        <taxon>Propylenella</taxon>
    </lineage>
</organism>
<dbReference type="RefSeq" id="WP_161139507.1">
    <property type="nucleotide sequence ID" value="NZ_SPKJ01000010.1"/>
</dbReference>
<proteinExistence type="predicted"/>
<evidence type="ECO:0000313" key="1">
    <source>
        <dbReference type="EMBL" id="MYZ47158.1"/>
    </source>
</evidence>
<accession>A0A964T2E4</accession>
<dbReference type="Proteomes" id="UP000773614">
    <property type="component" value="Unassembled WGS sequence"/>
</dbReference>
<name>A0A964T2E4_9HYPH</name>
<evidence type="ECO:0000313" key="2">
    <source>
        <dbReference type="Proteomes" id="UP000773614"/>
    </source>
</evidence>
<sequence length="64" mass="6832">MSARVRNELPAGKVLGDVWDGSPANPPFGDPEVTGEYVPEAAAAYPDNRKDADGHWTGICVYVT</sequence>
<comment type="caution">
    <text evidence="1">The sequence shown here is derived from an EMBL/GenBank/DDBJ whole genome shotgun (WGS) entry which is preliminary data.</text>
</comment>
<dbReference type="EMBL" id="SPKJ01000010">
    <property type="protein sequence ID" value="MYZ47158.1"/>
    <property type="molecule type" value="Genomic_DNA"/>
</dbReference>
<dbReference type="AlphaFoldDB" id="A0A964T2E4"/>
<gene>
    <name evidence="1" type="ORF">E4O86_05465</name>
</gene>
<keyword evidence="2" id="KW-1185">Reference proteome</keyword>
<reference evidence="1" key="1">
    <citation type="submission" date="2019-03" db="EMBL/GenBank/DDBJ databases">
        <title>Afifella sp. nov., isolated from activated sludge.</title>
        <authorList>
            <person name="Li Q."/>
            <person name="Liu Y."/>
        </authorList>
    </citation>
    <scope>NUCLEOTIDE SEQUENCE</scope>
    <source>
        <strain evidence="1">L72</strain>
    </source>
</reference>
<protein>
    <submittedName>
        <fullName evidence="1">Uncharacterized protein</fullName>
    </submittedName>
</protein>